<dbReference type="PANTHER" id="PTHR24286">
    <property type="entry name" value="CYTOCHROME P450 26"/>
    <property type="match status" value="1"/>
</dbReference>
<accession>A0A2G5EIP3</accession>
<dbReference type="CDD" id="cd11071">
    <property type="entry name" value="CYP74"/>
    <property type="match status" value="1"/>
</dbReference>
<dbReference type="Pfam" id="PF00067">
    <property type="entry name" value="p450"/>
    <property type="match status" value="1"/>
</dbReference>
<dbReference type="PANTHER" id="PTHR24286:SF302">
    <property type="entry name" value="ALLENE OXIDE SYNTHASE 2"/>
    <property type="match status" value="1"/>
</dbReference>
<dbReference type="InParanoid" id="A0A2G5EIP3"/>
<feature type="region of interest" description="Disordered" evidence="3">
    <location>
        <begin position="1"/>
        <end position="21"/>
    </location>
</feature>
<dbReference type="EMBL" id="KZ305024">
    <property type="protein sequence ID" value="PIA55561.1"/>
    <property type="molecule type" value="Genomic_DNA"/>
</dbReference>
<dbReference type="SUPFAM" id="SSF48264">
    <property type="entry name" value="Cytochrome P450"/>
    <property type="match status" value="1"/>
</dbReference>
<dbReference type="GO" id="GO:0005506">
    <property type="term" value="F:iron ion binding"/>
    <property type="evidence" value="ECO:0007669"/>
    <property type="project" value="InterPro"/>
</dbReference>
<evidence type="ECO:0000313" key="6">
    <source>
        <dbReference type="Proteomes" id="UP000230069"/>
    </source>
</evidence>
<dbReference type="InterPro" id="IPR001128">
    <property type="entry name" value="Cyt_P450"/>
</dbReference>
<dbReference type="Gene3D" id="1.10.630.10">
    <property type="entry name" value="Cytochrome P450"/>
    <property type="match status" value="1"/>
</dbReference>
<feature type="transmembrane region" description="Helical" evidence="4">
    <location>
        <begin position="177"/>
        <end position="197"/>
    </location>
</feature>
<keyword evidence="4" id="KW-1133">Transmembrane helix</keyword>
<dbReference type="GO" id="GO:0016705">
    <property type="term" value="F:oxidoreductase activity, acting on paired donors, with incorporation or reduction of molecular oxygen"/>
    <property type="evidence" value="ECO:0007669"/>
    <property type="project" value="InterPro"/>
</dbReference>
<dbReference type="GO" id="GO:0004497">
    <property type="term" value="F:monooxygenase activity"/>
    <property type="evidence" value="ECO:0007669"/>
    <property type="project" value="InterPro"/>
</dbReference>
<evidence type="ECO:0008006" key="7">
    <source>
        <dbReference type="Google" id="ProtNLM"/>
    </source>
</evidence>
<evidence type="ECO:0000256" key="4">
    <source>
        <dbReference type="SAM" id="Phobius"/>
    </source>
</evidence>
<evidence type="ECO:0000256" key="2">
    <source>
        <dbReference type="ARBA" id="ARBA00023004"/>
    </source>
</evidence>
<dbReference type="STRING" id="218851.A0A2G5EIP3"/>
<dbReference type="Proteomes" id="UP000230069">
    <property type="component" value="Unassembled WGS sequence"/>
</dbReference>
<protein>
    <recommendedName>
        <fullName evidence="7">Cytochrome P450</fullName>
    </recommendedName>
</protein>
<dbReference type="OrthoDB" id="2789670at2759"/>
<keyword evidence="4" id="KW-0812">Transmembrane</keyword>
<feature type="compositionally biased region" description="Polar residues" evidence="3">
    <location>
        <begin position="1"/>
        <end position="12"/>
    </location>
</feature>
<keyword evidence="2" id="KW-0408">Iron</keyword>
<feature type="transmembrane region" description="Helical" evidence="4">
    <location>
        <begin position="134"/>
        <end position="156"/>
    </location>
</feature>
<dbReference type="InterPro" id="IPR036396">
    <property type="entry name" value="Cyt_P450_sf"/>
</dbReference>
<gene>
    <name evidence="5" type="ORF">AQUCO_00700100v1</name>
</gene>
<dbReference type="GO" id="GO:0044550">
    <property type="term" value="P:secondary metabolite biosynthetic process"/>
    <property type="evidence" value="ECO:0007669"/>
    <property type="project" value="UniProtKB-ARBA"/>
</dbReference>
<organism evidence="5 6">
    <name type="scientific">Aquilegia coerulea</name>
    <name type="common">Rocky mountain columbine</name>
    <dbReference type="NCBI Taxonomy" id="218851"/>
    <lineage>
        <taxon>Eukaryota</taxon>
        <taxon>Viridiplantae</taxon>
        <taxon>Streptophyta</taxon>
        <taxon>Embryophyta</taxon>
        <taxon>Tracheophyta</taxon>
        <taxon>Spermatophyta</taxon>
        <taxon>Magnoliopsida</taxon>
        <taxon>Ranunculales</taxon>
        <taxon>Ranunculaceae</taxon>
        <taxon>Thalictroideae</taxon>
        <taxon>Aquilegia</taxon>
    </lineage>
</organism>
<dbReference type="AlphaFoldDB" id="A0A2G5EIP3"/>
<keyword evidence="6" id="KW-1185">Reference proteome</keyword>
<sequence>MSSTSDKSSQEPQLPIREIPGDYGLPVIGPIKDHLDYFYNQGEIEFFRSREKKYASTVFRVNMPPGPFIASDSKKDVLDGTFMPVTSFFGGYRPCAFLDPSETKHARLKQLFFSLLASFHGKFILTFQTSLSEIILITWLTLQVAPLGTLGLTTLSKYVEDLLIHTFKLPFFPVKTAGFNVLGGMIRLFLALIKWIGLAGPKLHKQLADEIRDVISTEGGLLTFSTLEKMPLTKWVVYEAIRLGPPIPYQYGKAKEDLTVQNHESTFEIKKDRMIFGGNNNEFVVDRFVGEEGDKLLQYVCWSNGRETDNSTLENKQCPTKDLVVLLSRLMVAELFLRYDTFMVEAVTTILGSIITITSTTKACKKQ</sequence>
<evidence type="ECO:0000256" key="1">
    <source>
        <dbReference type="ARBA" id="ARBA00022723"/>
    </source>
</evidence>
<keyword evidence="4" id="KW-0472">Membrane</keyword>
<evidence type="ECO:0000313" key="5">
    <source>
        <dbReference type="EMBL" id="PIA55561.1"/>
    </source>
</evidence>
<reference evidence="5 6" key="1">
    <citation type="submission" date="2017-09" db="EMBL/GenBank/DDBJ databases">
        <title>WGS assembly of Aquilegia coerulea Goldsmith.</title>
        <authorList>
            <person name="Hodges S."/>
            <person name="Kramer E."/>
            <person name="Nordborg M."/>
            <person name="Tomkins J."/>
            <person name="Borevitz J."/>
            <person name="Derieg N."/>
            <person name="Yan J."/>
            <person name="Mihaltcheva S."/>
            <person name="Hayes R.D."/>
            <person name="Rokhsar D."/>
        </authorList>
    </citation>
    <scope>NUCLEOTIDE SEQUENCE [LARGE SCALE GENOMIC DNA]</scope>
    <source>
        <strain evidence="6">cv. Goldsmith</strain>
    </source>
</reference>
<evidence type="ECO:0000256" key="3">
    <source>
        <dbReference type="SAM" id="MobiDB-lite"/>
    </source>
</evidence>
<dbReference type="GO" id="GO:0020037">
    <property type="term" value="F:heme binding"/>
    <property type="evidence" value="ECO:0007669"/>
    <property type="project" value="InterPro"/>
</dbReference>
<keyword evidence="1" id="KW-0479">Metal-binding</keyword>
<dbReference type="GO" id="GO:0016125">
    <property type="term" value="P:sterol metabolic process"/>
    <property type="evidence" value="ECO:0007669"/>
    <property type="project" value="TreeGrafter"/>
</dbReference>
<name>A0A2G5EIP3_AQUCA</name>
<proteinExistence type="predicted"/>